<keyword evidence="4" id="KW-0808">Transferase</keyword>
<dbReference type="SUPFAM" id="SSF53098">
    <property type="entry name" value="Ribonuclease H-like"/>
    <property type="match status" value="1"/>
</dbReference>
<dbReference type="CDD" id="cd00303">
    <property type="entry name" value="retropepsin_like"/>
    <property type="match status" value="1"/>
</dbReference>
<evidence type="ECO:0000256" key="3">
    <source>
        <dbReference type="ARBA" id="ARBA00012180"/>
    </source>
</evidence>
<feature type="domain" description="Integrase catalytic" evidence="13">
    <location>
        <begin position="1072"/>
        <end position="1166"/>
    </location>
</feature>
<dbReference type="InterPro" id="IPR036397">
    <property type="entry name" value="RNaseH_sf"/>
</dbReference>
<dbReference type="CDD" id="cd01647">
    <property type="entry name" value="RT_LTR"/>
    <property type="match status" value="1"/>
</dbReference>
<evidence type="ECO:0000259" key="11">
    <source>
        <dbReference type="PROSITE" id="PS50013"/>
    </source>
</evidence>
<dbReference type="GO" id="GO:0016779">
    <property type="term" value="F:nucleotidyltransferase activity"/>
    <property type="evidence" value="ECO:0007669"/>
    <property type="project" value="UniProtKB-KW"/>
</dbReference>
<dbReference type="Pfam" id="PF08284">
    <property type="entry name" value="RVP_2"/>
    <property type="match status" value="1"/>
</dbReference>
<dbReference type="InterPro" id="IPR000477">
    <property type="entry name" value="RT_dom"/>
</dbReference>
<keyword evidence="6" id="KW-0540">Nuclease</keyword>
<dbReference type="InterPro" id="IPR000953">
    <property type="entry name" value="Chromo/chromo_shadow_dom"/>
</dbReference>
<dbReference type="PANTHER" id="PTHR37984">
    <property type="entry name" value="PROTEIN CBG26694"/>
    <property type="match status" value="1"/>
</dbReference>
<dbReference type="PANTHER" id="PTHR37984:SF5">
    <property type="entry name" value="PROTEIN NYNRIN-LIKE"/>
    <property type="match status" value="1"/>
</dbReference>
<feature type="domain" description="Chromo" evidence="11">
    <location>
        <begin position="1253"/>
        <end position="1324"/>
    </location>
</feature>
<keyword evidence="15" id="KW-1185">Reference proteome</keyword>
<organism evidence="14 15">
    <name type="scientific">Cirrhinus mrigala</name>
    <name type="common">Mrigala</name>
    <dbReference type="NCBI Taxonomy" id="683832"/>
    <lineage>
        <taxon>Eukaryota</taxon>
        <taxon>Metazoa</taxon>
        <taxon>Chordata</taxon>
        <taxon>Craniata</taxon>
        <taxon>Vertebrata</taxon>
        <taxon>Euteleostomi</taxon>
        <taxon>Actinopterygii</taxon>
        <taxon>Neopterygii</taxon>
        <taxon>Teleostei</taxon>
        <taxon>Ostariophysi</taxon>
        <taxon>Cypriniformes</taxon>
        <taxon>Cyprinidae</taxon>
        <taxon>Labeoninae</taxon>
        <taxon>Labeonini</taxon>
        <taxon>Cirrhinus</taxon>
    </lineage>
</organism>
<dbReference type="Gene3D" id="3.30.420.10">
    <property type="entry name" value="Ribonuclease H-like superfamily/Ribonuclease H"/>
    <property type="match status" value="2"/>
</dbReference>
<evidence type="ECO:0000259" key="12">
    <source>
        <dbReference type="PROSITE" id="PS50878"/>
    </source>
</evidence>
<evidence type="ECO:0000256" key="6">
    <source>
        <dbReference type="ARBA" id="ARBA00022722"/>
    </source>
</evidence>
<evidence type="ECO:0000256" key="9">
    <source>
        <dbReference type="ARBA" id="ARBA00039658"/>
    </source>
</evidence>
<keyword evidence="7" id="KW-0255">Endonuclease</keyword>
<dbReference type="InterPro" id="IPR001584">
    <property type="entry name" value="Integrase_cat-core"/>
</dbReference>
<dbReference type="InterPro" id="IPR016197">
    <property type="entry name" value="Chromo-like_dom_sf"/>
</dbReference>
<dbReference type="Proteomes" id="UP001529510">
    <property type="component" value="Unassembled WGS sequence"/>
</dbReference>
<dbReference type="InterPro" id="IPR032549">
    <property type="entry name" value="DUF4939"/>
</dbReference>
<dbReference type="SUPFAM" id="SSF56672">
    <property type="entry name" value="DNA/RNA polymerases"/>
    <property type="match status" value="1"/>
</dbReference>
<dbReference type="PROSITE" id="PS50994">
    <property type="entry name" value="INTEGRASE"/>
    <property type="match status" value="1"/>
</dbReference>
<dbReference type="Gene3D" id="1.10.340.70">
    <property type="match status" value="1"/>
</dbReference>
<name>A0ABD0MMJ0_CIRMR</name>
<dbReference type="InterPro" id="IPR043502">
    <property type="entry name" value="DNA/RNA_pol_sf"/>
</dbReference>
<dbReference type="InterPro" id="IPR021109">
    <property type="entry name" value="Peptidase_aspartic_dom_sf"/>
</dbReference>
<evidence type="ECO:0000256" key="4">
    <source>
        <dbReference type="ARBA" id="ARBA00022679"/>
    </source>
</evidence>
<dbReference type="GO" id="GO:0005634">
    <property type="term" value="C:nucleus"/>
    <property type="evidence" value="ECO:0007669"/>
    <property type="project" value="UniProtKB-SubCell"/>
</dbReference>
<evidence type="ECO:0000256" key="2">
    <source>
        <dbReference type="ARBA" id="ARBA00010879"/>
    </source>
</evidence>
<evidence type="ECO:0000256" key="5">
    <source>
        <dbReference type="ARBA" id="ARBA00022695"/>
    </source>
</evidence>
<dbReference type="GO" id="GO:0006259">
    <property type="term" value="P:DNA metabolic process"/>
    <property type="evidence" value="ECO:0007669"/>
    <property type="project" value="UniProtKB-ARBA"/>
</dbReference>
<accession>A0ABD0MMJ0</accession>
<comment type="similarity">
    <text evidence="2">Belongs to the beta type-B retroviral polymerase family. HERV class-II K(HML-2) pol subfamily.</text>
</comment>
<dbReference type="Pfam" id="PF00078">
    <property type="entry name" value="RVT_1"/>
    <property type="match status" value="1"/>
</dbReference>
<dbReference type="Gene3D" id="2.40.70.10">
    <property type="entry name" value="Acid Proteases"/>
    <property type="match status" value="1"/>
</dbReference>
<dbReference type="Gene3D" id="2.40.50.40">
    <property type="match status" value="1"/>
</dbReference>
<protein>
    <recommendedName>
        <fullName evidence="9">Gypsy retrotransposon integrase-like protein 1</fullName>
        <ecNumber evidence="3">3.1.26.4</ecNumber>
    </recommendedName>
</protein>
<sequence length="1460" mass="166500">MFILVSQSHKPRLPFLTLQPPTHVHSHLTTNYAQLHPLTLTYKYALTSFPHWLLGLTCSLMDLFNIIVDSCERKTVYVPSLKIEKFLQYHFKKEASLILTVVCLASCCDRRPAHQNYSITWSMWWIDTQSTLTPDHFWDLIRTIRDSLLPHLTMSTTVPCPMAKPATYTGEAASCSRFLLQCSLYFELQPHQFTNDKAKVVFIISLLSGRVLQWARSLWNSQSPLVRSLDEFVEHFCEVFGKSTSSLSVHDELFRLRQAEMSIHDYTIHFRTLAACSKWNEAALHAAFRRGLNPTLKLQMSIYDDTVGLESFLQKTLHVSQHLNVCHIELMPTATPMQTDCYHLSAEERSRRLTQGLCLYCGDKDHFMRTCAIRPPRPVVNTVQIILVDSGASGNFISSVCLSWAKIPRQQHTTTNQISKIQGKALGKGLVHHCTPELSLHIGCFHTECLTLLVLEEATVDIVLGCPWLVQHQPDIHWATGEVLRWSERCQEQCLTDLPTPTSGRPKLSLCSTSIESPENKNNFQISPEYQVFQDVFSKVAATHLPPHRPWDCAIDLLPGAKLPKGHVYPLSIQEQAAMEEYIKEALQQGFIRPPTSPAALSFFFTTKHSTHKPLNLPTPFLPAALEKLRGAHVFAKLDLRSAYNLIQICKGDEWKTAFITPSGHYEYRMMPYGLSNSPSIFQNFTNEIFKDMLNRFVIVYIDDILFYSPNLEEHQSHFTRVLQRLREHHLYLKGEKCEFHKTTIHFLGYLITPEGVQMDQRKVEAVKDWPQPTTVKELQRFCGFPNFYHRFIFQYSQLSAPLTSMIKQKPKNLTRTSDTLKAFRQLKSSFCSAPALTHPDPTLRFVVEVDALTLGVGAVLSQWKGEPPVLHPCTYFSKKLSPAEQNYDVGNRDLLTIKFVLEEWQHSLEGAQHPFNVVTDHKNLQYLREVPEVTYRPGHKNLKADALLRLNPINPILLQRNQNPYFILPSLPVQSSGTWTIRSLAEPAPPGGPEGKDYVPTTLHLILLDSVYTSPGSGHPGSQRTLSLLWNWYWWPSMAQDVARYVKGCSICAMTTTPHHLPEGKPVPLPLPRQPWSHLGVDFVADLPATQGYTTILVFVDCFSKACKLIPLKGLPTALETAEALFHYVFHHFRIPEDIVSDQGPHFHELILRIGRYLRAYCHEHQDTWSQFLPRAEYAQNSLRQETTGLTPFQCILGYQPPLFPWTGDITERVWDSAHIHLLSTILATASTRDICLRLPSKKLSPRYIGPFSIHRQINKNTRYLLPQRSTPVKPSTNRLQYLMDWEGYSPKERLWVDWDDVLDPTLLTEFHQVHPDRPAPRERCRPRRLLRGGGTVTESQATPTIPDMPGSCSRSQTPSLDLPVPSWISSSPRHSYLPGKGDTMIRKVVHPGSKCLVTRRFLDLGLTVSQTVDASTMSAARAGMQRHFLFKEVEGKLLGMWQLDFSRKLIRLLGPLLC</sequence>
<comment type="caution">
    <text evidence="14">The sequence shown here is derived from an EMBL/GenBank/DDBJ whole genome shotgun (WGS) entry which is preliminary data.</text>
</comment>
<evidence type="ECO:0000256" key="1">
    <source>
        <dbReference type="ARBA" id="ARBA00004123"/>
    </source>
</evidence>
<dbReference type="Gene3D" id="3.30.70.270">
    <property type="match status" value="2"/>
</dbReference>
<dbReference type="PROSITE" id="PS50878">
    <property type="entry name" value="RT_POL"/>
    <property type="match status" value="1"/>
</dbReference>
<evidence type="ECO:0000259" key="13">
    <source>
        <dbReference type="PROSITE" id="PS50994"/>
    </source>
</evidence>
<dbReference type="SUPFAM" id="SSF54160">
    <property type="entry name" value="Chromo domain-like"/>
    <property type="match status" value="1"/>
</dbReference>
<dbReference type="EC" id="3.1.26.4" evidence="3"/>
<dbReference type="InterPro" id="IPR050951">
    <property type="entry name" value="Retrovirus_Pol_polyprotein"/>
</dbReference>
<evidence type="ECO:0000256" key="7">
    <source>
        <dbReference type="ARBA" id="ARBA00022759"/>
    </source>
</evidence>
<keyword evidence="7" id="KW-0378">Hydrolase</keyword>
<dbReference type="Pfam" id="PF17919">
    <property type="entry name" value="RT_RNaseH_2"/>
    <property type="match status" value="1"/>
</dbReference>
<reference evidence="14 15" key="1">
    <citation type="submission" date="2024-05" db="EMBL/GenBank/DDBJ databases">
        <title>Genome sequencing and assembly of Indian major carp, Cirrhinus mrigala (Hamilton, 1822).</title>
        <authorList>
            <person name="Mohindra V."/>
            <person name="Chowdhury L.M."/>
            <person name="Lal K."/>
            <person name="Jena J.K."/>
        </authorList>
    </citation>
    <scope>NUCLEOTIDE SEQUENCE [LARGE SCALE GENOMIC DNA]</scope>
    <source>
        <strain evidence="14">CM1030</strain>
        <tissue evidence="14">Blood</tissue>
    </source>
</reference>
<proteinExistence type="inferred from homology"/>
<dbReference type="Pfam" id="PF17921">
    <property type="entry name" value="Integrase_H2C2"/>
    <property type="match status" value="1"/>
</dbReference>
<feature type="region of interest" description="Disordered" evidence="10">
    <location>
        <begin position="1331"/>
        <end position="1358"/>
    </location>
</feature>
<evidence type="ECO:0000256" key="10">
    <source>
        <dbReference type="SAM" id="MobiDB-lite"/>
    </source>
</evidence>
<dbReference type="EMBL" id="JAMKFB020000306">
    <property type="protein sequence ID" value="KAL0150131.1"/>
    <property type="molecule type" value="Genomic_DNA"/>
</dbReference>
<dbReference type="Gene3D" id="3.10.10.10">
    <property type="entry name" value="HIV Type 1 Reverse Transcriptase, subunit A, domain 1"/>
    <property type="match status" value="1"/>
</dbReference>
<dbReference type="InterPro" id="IPR041588">
    <property type="entry name" value="Integrase_H2C2"/>
</dbReference>
<keyword evidence="5" id="KW-0548">Nucleotidyltransferase</keyword>
<evidence type="ECO:0000256" key="8">
    <source>
        <dbReference type="ARBA" id="ARBA00023268"/>
    </source>
</evidence>
<feature type="domain" description="Reverse transcriptase" evidence="12">
    <location>
        <begin position="572"/>
        <end position="752"/>
    </location>
</feature>
<dbReference type="GO" id="GO:0004523">
    <property type="term" value="F:RNA-DNA hybrid ribonuclease activity"/>
    <property type="evidence" value="ECO:0007669"/>
    <property type="project" value="UniProtKB-EC"/>
</dbReference>
<dbReference type="InterPro" id="IPR043128">
    <property type="entry name" value="Rev_trsase/Diguanyl_cyclase"/>
</dbReference>
<evidence type="ECO:0000313" key="15">
    <source>
        <dbReference type="Proteomes" id="UP001529510"/>
    </source>
</evidence>
<dbReference type="InterPro" id="IPR041577">
    <property type="entry name" value="RT_RNaseH_2"/>
</dbReference>
<dbReference type="InterPro" id="IPR012337">
    <property type="entry name" value="RNaseH-like_sf"/>
</dbReference>
<dbReference type="FunFam" id="3.30.70.270:FF:000020">
    <property type="entry name" value="Transposon Tf2-6 polyprotein-like Protein"/>
    <property type="match status" value="1"/>
</dbReference>
<keyword evidence="8" id="KW-0511">Multifunctional enzyme</keyword>
<dbReference type="Pfam" id="PF16297">
    <property type="entry name" value="DUF4939"/>
    <property type="match status" value="1"/>
</dbReference>
<comment type="subcellular location">
    <subcellularLocation>
        <location evidence="1">Nucleus</location>
    </subcellularLocation>
</comment>
<evidence type="ECO:0000313" key="14">
    <source>
        <dbReference type="EMBL" id="KAL0150131.1"/>
    </source>
</evidence>
<dbReference type="CDD" id="cd09274">
    <property type="entry name" value="RNase_HI_RT_Ty3"/>
    <property type="match status" value="1"/>
</dbReference>
<dbReference type="PROSITE" id="PS50013">
    <property type="entry name" value="CHROMO_2"/>
    <property type="match status" value="1"/>
</dbReference>
<gene>
    <name evidence="14" type="ORF">M9458_054558</name>
</gene>